<evidence type="ECO:0000313" key="2">
    <source>
        <dbReference type="EMBL" id="GAA3571908.1"/>
    </source>
</evidence>
<gene>
    <name evidence="2" type="ORF">GCM10022419_060960</name>
</gene>
<keyword evidence="3" id="KW-1185">Reference proteome</keyword>
<dbReference type="Proteomes" id="UP001500630">
    <property type="component" value="Unassembled WGS sequence"/>
</dbReference>
<accession>A0ABP6XSI0</accession>
<comment type="caution">
    <text evidence="2">The sequence shown here is derived from an EMBL/GenBank/DDBJ whole genome shotgun (WGS) entry which is preliminary data.</text>
</comment>
<organism evidence="2 3">
    <name type="scientific">Nonomuraea rosea</name>
    <dbReference type="NCBI Taxonomy" id="638574"/>
    <lineage>
        <taxon>Bacteria</taxon>
        <taxon>Bacillati</taxon>
        <taxon>Actinomycetota</taxon>
        <taxon>Actinomycetes</taxon>
        <taxon>Streptosporangiales</taxon>
        <taxon>Streptosporangiaceae</taxon>
        <taxon>Nonomuraea</taxon>
    </lineage>
</organism>
<name>A0ABP6XSI0_9ACTN</name>
<dbReference type="EMBL" id="BAABDQ010000014">
    <property type="protein sequence ID" value="GAA3571908.1"/>
    <property type="molecule type" value="Genomic_DNA"/>
</dbReference>
<feature type="domain" description="DUF8094" evidence="1">
    <location>
        <begin position="56"/>
        <end position="310"/>
    </location>
</feature>
<protein>
    <recommendedName>
        <fullName evidence="1">DUF8094 domain-containing protein</fullName>
    </recommendedName>
</protein>
<evidence type="ECO:0000313" key="3">
    <source>
        <dbReference type="Proteomes" id="UP001500630"/>
    </source>
</evidence>
<evidence type="ECO:0000259" key="1">
    <source>
        <dbReference type="Pfam" id="PF26366"/>
    </source>
</evidence>
<reference evidence="3" key="1">
    <citation type="journal article" date="2019" name="Int. J. Syst. Evol. Microbiol.">
        <title>The Global Catalogue of Microorganisms (GCM) 10K type strain sequencing project: providing services to taxonomists for standard genome sequencing and annotation.</title>
        <authorList>
            <consortium name="The Broad Institute Genomics Platform"/>
            <consortium name="The Broad Institute Genome Sequencing Center for Infectious Disease"/>
            <person name="Wu L."/>
            <person name="Ma J."/>
        </authorList>
    </citation>
    <scope>NUCLEOTIDE SEQUENCE [LARGE SCALE GENOMIC DNA]</scope>
    <source>
        <strain evidence="3">JCM 17326</strain>
    </source>
</reference>
<proteinExistence type="predicted"/>
<dbReference type="Pfam" id="PF26366">
    <property type="entry name" value="DUF8094"/>
    <property type="match status" value="1"/>
</dbReference>
<sequence>MPMAAYSMAIGIPETIMTIRRPSLVLVAALSLLALPACNAAGGGQFAARPSPTAKPVGVVTVAEARKILARWDSEEKKAELDRAADFTGAEAGLLAEITKATALLLRALGEPVETSHEAIVKPRFAIPAKGAADPPWFMADFTRKGAKYWGQLIFQQTSDGWRVVARSSTSTKSRIPAPARDGNGLATVLAPDAKTGLPASPRQIAQAHARMQATFGQDPQARRLFTADAKPRVNARTLKDQRQSLRKDLKWNLKVGAQPTQELFTLRAANGGALIWYGLKLKQVYSVTPGAGWIAFTDRPSAAVSHGKRFNKKAVMSEGAIHLAVVGRSGQVQVPTVYHASFSITGS</sequence>
<dbReference type="InterPro" id="IPR058407">
    <property type="entry name" value="DUF8094"/>
</dbReference>